<keyword evidence="3" id="KW-1185">Reference proteome</keyword>
<accession>A0A9P0CWA1</accession>
<dbReference type="EMBL" id="OV651814">
    <property type="protein sequence ID" value="CAH1105842.1"/>
    <property type="molecule type" value="Genomic_DNA"/>
</dbReference>
<protein>
    <submittedName>
        <fullName evidence="2">Uncharacterized protein</fullName>
    </submittedName>
</protein>
<evidence type="ECO:0000256" key="1">
    <source>
        <dbReference type="SAM" id="MobiDB-lite"/>
    </source>
</evidence>
<dbReference type="OrthoDB" id="406368at2759"/>
<evidence type="ECO:0000313" key="3">
    <source>
        <dbReference type="Proteomes" id="UP001153636"/>
    </source>
</evidence>
<organism evidence="2 3">
    <name type="scientific">Psylliodes chrysocephalus</name>
    <dbReference type="NCBI Taxonomy" id="3402493"/>
    <lineage>
        <taxon>Eukaryota</taxon>
        <taxon>Metazoa</taxon>
        <taxon>Ecdysozoa</taxon>
        <taxon>Arthropoda</taxon>
        <taxon>Hexapoda</taxon>
        <taxon>Insecta</taxon>
        <taxon>Pterygota</taxon>
        <taxon>Neoptera</taxon>
        <taxon>Endopterygota</taxon>
        <taxon>Coleoptera</taxon>
        <taxon>Polyphaga</taxon>
        <taxon>Cucujiformia</taxon>
        <taxon>Chrysomeloidea</taxon>
        <taxon>Chrysomelidae</taxon>
        <taxon>Galerucinae</taxon>
        <taxon>Alticini</taxon>
        <taxon>Psylliodes</taxon>
    </lineage>
</organism>
<reference evidence="2" key="1">
    <citation type="submission" date="2022-01" db="EMBL/GenBank/DDBJ databases">
        <authorList>
            <person name="King R."/>
        </authorList>
    </citation>
    <scope>NUCLEOTIDE SEQUENCE</scope>
</reference>
<dbReference type="AlphaFoldDB" id="A0A9P0CWA1"/>
<sequence length="553" mass="63244">MLLNNAPRIQLPKTATYNNFLGPNTFECTVDPPVYPHKVPFLTSTSAEPVYFNPNYCESLIYGVKDDMKDRRMGTSPSNKAPRVLHDISPGAPVTKYTAKEPSCPGAFDNKDEKKLRKFYVCRTPYSTLGQGPSVPSERHKLGYYINEFGRIIQVPSECKDRTGGPAKYGSNMKKTAYDQKYKGIQFKTSPREPRVNLLPGPADYNRGDLDFHRDPRGDEIRETARFMTFLPRYIDKLQIDLIRDGPPGPADFETSKPLCKRSPAMVELPFVTGVDRFPVPYDRPGPTDYTIVEQSYPISKLNVPFSNLAERFPPKKPVGLSGPSDYQIPSPINEKVIKALQEAHNHPPFGQSAKRILTKGLMNPGPADYNAYSKDKTKKKQTWVFRSKTQRWPYQGGKKYDYLNLTEAYECLLNKKPSSEGNVPFLTGGKRKGFFDILPTPPSTKYCYKPPLPCKGYYLPNAERFPEDKNNYPGPGAYLMHPVYTSSMYGAYNSFNLKLKERAVKMAFRVHPKETWALWAKETRKKRKLKWFYKDGKEYVHCVKDMKPYWTK</sequence>
<feature type="region of interest" description="Disordered" evidence="1">
    <location>
        <begin position="192"/>
        <end position="212"/>
    </location>
</feature>
<dbReference type="Proteomes" id="UP001153636">
    <property type="component" value="Chromosome 2"/>
</dbReference>
<name>A0A9P0CWA1_9CUCU</name>
<gene>
    <name evidence="2" type="ORF">PSYICH_LOCUS7474</name>
</gene>
<evidence type="ECO:0000313" key="2">
    <source>
        <dbReference type="EMBL" id="CAH1105842.1"/>
    </source>
</evidence>
<proteinExistence type="predicted"/>